<reference evidence="2" key="1">
    <citation type="submission" date="2022-11" db="UniProtKB">
        <authorList>
            <consortium name="WormBaseParasite"/>
        </authorList>
    </citation>
    <scope>IDENTIFICATION</scope>
</reference>
<dbReference type="WBParaSite" id="nRc.2.0.1.t40808-RA">
    <property type="protein sequence ID" value="nRc.2.0.1.t40808-RA"/>
    <property type="gene ID" value="nRc.2.0.1.g40808"/>
</dbReference>
<name>A0A915KT55_ROMCU</name>
<dbReference type="Proteomes" id="UP000887565">
    <property type="component" value="Unplaced"/>
</dbReference>
<protein>
    <submittedName>
        <fullName evidence="2">Uncharacterized protein</fullName>
    </submittedName>
</protein>
<organism evidence="1 2">
    <name type="scientific">Romanomermis culicivorax</name>
    <name type="common">Nematode worm</name>
    <dbReference type="NCBI Taxonomy" id="13658"/>
    <lineage>
        <taxon>Eukaryota</taxon>
        <taxon>Metazoa</taxon>
        <taxon>Ecdysozoa</taxon>
        <taxon>Nematoda</taxon>
        <taxon>Enoplea</taxon>
        <taxon>Dorylaimia</taxon>
        <taxon>Mermithida</taxon>
        <taxon>Mermithoidea</taxon>
        <taxon>Mermithidae</taxon>
        <taxon>Romanomermis</taxon>
    </lineage>
</organism>
<keyword evidence="1" id="KW-1185">Reference proteome</keyword>
<dbReference type="AlphaFoldDB" id="A0A915KT55"/>
<accession>A0A915KT55</accession>
<sequence>MWAGSVASVGRMRPCLTKIATAGASGSSGARAGAIGMLGPAISVVVGAVSMQLASLWVQCPW</sequence>
<proteinExistence type="predicted"/>
<evidence type="ECO:0000313" key="2">
    <source>
        <dbReference type="WBParaSite" id="nRc.2.0.1.t40808-RA"/>
    </source>
</evidence>
<evidence type="ECO:0000313" key="1">
    <source>
        <dbReference type="Proteomes" id="UP000887565"/>
    </source>
</evidence>